<feature type="transmembrane region" description="Helical" evidence="5">
    <location>
        <begin position="218"/>
        <end position="236"/>
    </location>
</feature>
<evidence type="ECO:0000313" key="7">
    <source>
        <dbReference type="EMBL" id="QJB69696.1"/>
    </source>
</evidence>
<dbReference type="AlphaFoldDB" id="A0A6H2DPV1"/>
<dbReference type="Pfam" id="PF04932">
    <property type="entry name" value="Wzy_C"/>
    <property type="match status" value="1"/>
</dbReference>
<feature type="transmembrane region" description="Helical" evidence="5">
    <location>
        <begin position="73"/>
        <end position="92"/>
    </location>
</feature>
<organism evidence="7 8">
    <name type="scientific">Parasphingorhabdus halotolerans</name>
    <dbReference type="NCBI Taxonomy" id="2725558"/>
    <lineage>
        <taxon>Bacteria</taxon>
        <taxon>Pseudomonadati</taxon>
        <taxon>Pseudomonadota</taxon>
        <taxon>Alphaproteobacteria</taxon>
        <taxon>Sphingomonadales</taxon>
        <taxon>Sphingomonadaceae</taxon>
        <taxon>Parasphingorhabdus</taxon>
    </lineage>
</organism>
<feature type="transmembrane region" description="Helical" evidence="5">
    <location>
        <begin position="42"/>
        <end position="61"/>
    </location>
</feature>
<dbReference type="KEGG" id="phao:HF685_10745"/>
<comment type="subcellular location">
    <subcellularLocation>
        <location evidence="1">Membrane</location>
        <topology evidence="1">Multi-pass membrane protein</topology>
    </subcellularLocation>
</comment>
<evidence type="ECO:0000256" key="4">
    <source>
        <dbReference type="ARBA" id="ARBA00023136"/>
    </source>
</evidence>
<reference evidence="7 8" key="1">
    <citation type="submission" date="2020-04" db="EMBL/GenBank/DDBJ databases">
        <title>Genome sequence for Sphingorhabdus sp. strain M1.</title>
        <authorList>
            <person name="Park S.-J."/>
        </authorList>
    </citation>
    <scope>NUCLEOTIDE SEQUENCE [LARGE SCALE GENOMIC DNA]</scope>
    <source>
        <strain evidence="7 8">JK6</strain>
    </source>
</reference>
<evidence type="ECO:0000256" key="2">
    <source>
        <dbReference type="ARBA" id="ARBA00022692"/>
    </source>
</evidence>
<accession>A0A6H2DPV1</accession>
<dbReference type="GO" id="GO:0016020">
    <property type="term" value="C:membrane"/>
    <property type="evidence" value="ECO:0007669"/>
    <property type="project" value="UniProtKB-SubCell"/>
</dbReference>
<sequence length="452" mass="48942">MNDRRPIPIMRHIGLTSALALFAVGLFLSVAAVNLHIGALPLRALCIVFSLALAGISAYDLLVEAIAGARKALFVIGFCMLVGLIVSLLNRADTNELIRQIAEVHLQAAAGLILAMMLAAHFRINPLCRLFLCVWGLSAAVAIAQLAGIDLAWQARAFSGDLMADPAITAAFYEEKKRALGLSFTPVHLGSQTCLAFAALFAYRVHNTDGTALKQADLPLILGLMLMMLVCVASGNRSPLLGFAAFTAAYFIIVAPRIVVILLPVISIVMVAGLPLFEMLGETGLRVASTKDGSALGREALALFGLRLFVEQPFGYGLLFDSTQYANAHLHFTANLQNPNVIRHFSLHNYYLQMLTKYGILLIIIIPQIIPRDRAALFGWLGFLPYIVHIAFHNEGPLTSDFMFWFVIPLFYPLVSQLRQNGRKETGRYSGIGVGNNAIATSAKTVAGAVLP</sequence>
<evidence type="ECO:0000256" key="1">
    <source>
        <dbReference type="ARBA" id="ARBA00004141"/>
    </source>
</evidence>
<evidence type="ECO:0000256" key="3">
    <source>
        <dbReference type="ARBA" id="ARBA00022989"/>
    </source>
</evidence>
<keyword evidence="4 5" id="KW-0472">Membrane</keyword>
<feature type="transmembrane region" description="Helical" evidence="5">
    <location>
        <begin position="398"/>
        <end position="415"/>
    </location>
</feature>
<name>A0A6H2DPV1_9SPHN</name>
<keyword evidence="8" id="KW-1185">Reference proteome</keyword>
<dbReference type="GO" id="GO:0016874">
    <property type="term" value="F:ligase activity"/>
    <property type="evidence" value="ECO:0007669"/>
    <property type="project" value="UniProtKB-KW"/>
</dbReference>
<proteinExistence type="predicted"/>
<feature type="transmembrane region" description="Helical" evidence="5">
    <location>
        <begin position="131"/>
        <end position="153"/>
    </location>
</feature>
<feature type="transmembrane region" description="Helical" evidence="5">
    <location>
        <begin position="248"/>
        <end position="277"/>
    </location>
</feature>
<keyword evidence="3 5" id="KW-1133">Transmembrane helix</keyword>
<gene>
    <name evidence="7" type="ORF">HF685_10745</name>
</gene>
<evidence type="ECO:0000259" key="6">
    <source>
        <dbReference type="Pfam" id="PF04932"/>
    </source>
</evidence>
<dbReference type="Proteomes" id="UP000501600">
    <property type="component" value="Chromosome"/>
</dbReference>
<keyword evidence="2 5" id="KW-0812">Transmembrane</keyword>
<feature type="transmembrane region" description="Helical" evidence="5">
    <location>
        <begin position="104"/>
        <end position="124"/>
    </location>
</feature>
<protein>
    <submittedName>
        <fullName evidence="7">O-antigen ligase family protein</fullName>
    </submittedName>
</protein>
<dbReference type="EMBL" id="CP051217">
    <property type="protein sequence ID" value="QJB69696.1"/>
    <property type="molecule type" value="Genomic_DNA"/>
</dbReference>
<feature type="transmembrane region" description="Helical" evidence="5">
    <location>
        <begin position="375"/>
        <end position="392"/>
    </location>
</feature>
<dbReference type="RefSeq" id="WP_168819905.1">
    <property type="nucleotide sequence ID" value="NZ_CP051217.1"/>
</dbReference>
<dbReference type="InterPro" id="IPR007016">
    <property type="entry name" value="O-antigen_ligase-rel_domated"/>
</dbReference>
<evidence type="ECO:0000256" key="5">
    <source>
        <dbReference type="SAM" id="Phobius"/>
    </source>
</evidence>
<evidence type="ECO:0000313" key="8">
    <source>
        <dbReference type="Proteomes" id="UP000501600"/>
    </source>
</evidence>
<keyword evidence="7" id="KW-0436">Ligase</keyword>
<feature type="domain" description="O-antigen ligase-related" evidence="6">
    <location>
        <begin position="223"/>
        <end position="365"/>
    </location>
</feature>